<organism evidence="5 6">
    <name type="scientific">Cyanidium caldarium</name>
    <name type="common">Red alga</name>
    <dbReference type="NCBI Taxonomy" id="2771"/>
    <lineage>
        <taxon>Eukaryota</taxon>
        <taxon>Rhodophyta</taxon>
        <taxon>Bangiophyceae</taxon>
        <taxon>Cyanidiales</taxon>
        <taxon>Cyanidiaceae</taxon>
        <taxon>Cyanidium</taxon>
    </lineage>
</organism>
<dbReference type="SUPFAM" id="SSF48452">
    <property type="entry name" value="TPR-like"/>
    <property type="match status" value="1"/>
</dbReference>
<keyword evidence="3" id="KW-0472">Membrane</keyword>
<feature type="coiled-coil region" evidence="1">
    <location>
        <begin position="217"/>
        <end position="371"/>
    </location>
</feature>
<evidence type="ECO:0000256" key="3">
    <source>
        <dbReference type="SAM" id="Phobius"/>
    </source>
</evidence>
<dbReference type="Gene3D" id="1.25.40.10">
    <property type="entry name" value="Tetratricopeptide repeat domain"/>
    <property type="match status" value="1"/>
</dbReference>
<keyword evidence="6" id="KW-1185">Reference proteome</keyword>
<evidence type="ECO:0000256" key="2">
    <source>
        <dbReference type="SAM" id="MobiDB-lite"/>
    </source>
</evidence>
<dbReference type="EMBL" id="JANCYW010000018">
    <property type="protein sequence ID" value="KAK4538484.1"/>
    <property type="molecule type" value="Genomic_DNA"/>
</dbReference>
<feature type="transmembrane region" description="Helical" evidence="3">
    <location>
        <begin position="127"/>
        <end position="148"/>
    </location>
</feature>
<feature type="compositionally biased region" description="Basic and acidic residues" evidence="2">
    <location>
        <begin position="417"/>
        <end position="435"/>
    </location>
</feature>
<evidence type="ECO:0000313" key="5">
    <source>
        <dbReference type="EMBL" id="KAK4538484.1"/>
    </source>
</evidence>
<comment type="caution">
    <text evidence="5">The sequence shown here is derived from an EMBL/GenBank/DDBJ whole genome shotgun (WGS) entry which is preliminary data.</text>
</comment>
<sequence>MAFHVARTRITALPLFVLGAPTRLGGGAGTDLPRRWPGRVPRCSGSDSRRLGKLLVRFGGHSRAWRQPAVVASGGLWLQGAVGRRPRPAARRRPQIASARVDTFLVLLVAVATFAVARTRLGRLSGPYVLLLVAGQAILGALLIVRAWQRRRWLHFLNSDERTDVDDADNTDDVDESEALSAAEYIALARRTEVTSQRLAAQLQRIEQTLQTRLSADSAIEARHRDLQHQLQALEETLRSGAASAMAPLQEWKHATELRVAELRERLQALRERYSSLRDRNRELGARLQDAEAERQREETTRRALERRVAELEAEHRRQAAHLDAMNGKLFEANAQMEVARSQIVRAKRDYRQLRRERDALRARLDALWARREGRRRTNANEGEEATVSTAEESTWNVSSIDRDTTATSSVPAARIENVREKAAAADSDVDRVQPEDMSWDASETPPEEATVVEHSEYPAAETTSTLHPSGVSVDGSSRPPQRPPAPYRYAPQAPERSAFSFFRREFDEGGADGATPTRSSAATSHAEENGARLESSGRADEISTAGHLTTSSPESALPSLRARKACARAAQLVADAKQRRGTADAEAWLRQALEVFQRHTDERPPPLERFHAAHGEALLELSRYDGDAQLLERAEQQFAAACDLNATDSASLFHWARALSVRASRLLARDEAVRAAELYAAAAVKYRAFLQMHPMSVAGRFNYGLALLGRARLAGVHGDQGAALEGYAAAREQFAQVLDMAPDDAQAREYLACCEREQQRVSSAG</sequence>
<dbReference type="Proteomes" id="UP001301350">
    <property type="component" value="Unassembled WGS sequence"/>
</dbReference>
<accession>A0AAV9J1W9</accession>
<reference evidence="5 6" key="1">
    <citation type="submission" date="2022-07" db="EMBL/GenBank/DDBJ databases">
        <title>Genome-wide signatures of adaptation to extreme environments.</title>
        <authorList>
            <person name="Cho C.H."/>
            <person name="Yoon H.S."/>
        </authorList>
    </citation>
    <scope>NUCLEOTIDE SEQUENCE [LARGE SCALE GENOMIC DNA]</scope>
    <source>
        <strain evidence="5 6">DBV 063 E5</strain>
    </source>
</reference>
<keyword evidence="4" id="KW-0732">Signal</keyword>
<evidence type="ECO:0000256" key="4">
    <source>
        <dbReference type="SAM" id="SignalP"/>
    </source>
</evidence>
<feature type="compositionally biased region" description="Basic and acidic residues" evidence="2">
    <location>
        <begin position="526"/>
        <end position="542"/>
    </location>
</feature>
<evidence type="ECO:0000313" key="6">
    <source>
        <dbReference type="Proteomes" id="UP001301350"/>
    </source>
</evidence>
<gene>
    <name evidence="5" type="ORF">CDCA_CDCA18G4509</name>
</gene>
<keyword evidence="3" id="KW-0812">Transmembrane</keyword>
<keyword evidence="3" id="KW-1133">Transmembrane helix</keyword>
<name>A0AAV9J1W9_CYACA</name>
<protein>
    <submittedName>
        <fullName evidence="5">Uncharacterized protein</fullName>
    </submittedName>
</protein>
<feature type="compositionally biased region" description="Polar residues" evidence="2">
    <location>
        <begin position="396"/>
        <end position="411"/>
    </location>
</feature>
<dbReference type="InterPro" id="IPR011990">
    <property type="entry name" value="TPR-like_helical_dom_sf"/>
</dbReference>
<keyword evidence="1" id="KW-0175">Coiled coil</keyword>
<feature type="chain" id="PRO_5044024098" evidence="4">
    <location>
        <begin position="28"/>
        <end position="766"/>
    </location>
</feature>
<feature type="region of interest" description="Disordered" evidence="2">
    <location>
        <begin position="508"/>
        <end position="557"/>
    </location>
</feature>
<evidence type="ECO:0000256" key="1">
    <source>
        <dbReference type="SAM" id="Coils"/>
    </source>
</evidence>
<feature type="region of interest" description="Disordered" evidence="2">
    <location>
        <begin position="377"/>
        <end position="495"/>
    </location>
</feature>
<feature type="signal peptide" evidence="4">
    <location>
        <begin position="1"/>
        <end position="27"/>
    </location>
</feature>
<dbReference type="AlphaFoldDB" id="A0AAV9J1W9"/>
<proteinExistence type="predicted"/>
<feature type="compositionally biased region" description="Low complexity" evidence="2">
    <location>
        <begin position="386"/>
        <end position="395"/>
    </location>
</feature>